<reference evidence="2" key="1">
    <citation type="submission" date="2023-10" db="EMBL/GenBank/DDBJ databases">
        <authorList>
            <person name="Chen Y."/>
            <person name="Shah S."/>
            <person name="Dougan E. K."/>
            <person name="Thang M."/>
            <person name="Chan C."/>
        </authorList>
    </citation>
    <scope>NUCLEOTIDE SEQUENCE [LARGE SCALE GENOMIC DNA]</scope>
</reference>
<feature type="region of interest" description="Disordered" evidence="1">
    <location>
        <begin position="75"/>
        <end position="100"/>
    </location>
</feature>
<feature type="region of interest" description="Disordered" evidence="1">
    <location>
        <begin position="1"/>
        <end position="24"/>
    </location>
</feature>
<dbReference type="EMBL" id="CAUYUJ010015259">
    <property type="protein sequence ID" value="CAK0851631.1"/>
    <property type="molecule type" value="Genomic_DNA"/>
</dbReference>
<organism evidence="2 3">
    <name type="scientific">Prorocentrum cordatum</name>
    <dbReference type="NCBI Taxonomy" id="2364126"/>
    <lineage>
        <taxon>Eukaryota</taxon>
        <taxon>Sar</taxon>
        <taxon>Alveolata</taxon>
        <taxon>Dinophyceae</taxon>
        <taxon>Prorocentrales</taxon>
        <taxon>Prorocentraceae</taxon>
        <taxon>Prorocentrum</taxon>
    </lineage>
</organism>
<name>A0ABN9TZ57_9DINO</name>
<evidence type="ECO:0000256" key="1">
    <source>
        <dbReference type="SAM" id="MobiDB-lite"/>
    </source>
</evidence>
<evidence type="ECO:0000313" key="2">
    <source>
        <dbReference type="EMBL" id="CAK0851631.1"/>
    </source>
</evidence>
<feature type="compositionally biased region" description="Low complexity" evidence="1">
    <location>
        <begin position="80"/>
        <end position="95"/>
    </location>
</feature>
<proteinExistence type="predicted"/>
<gene>
    <name evidence="2" type="ORF">PCOR1329_LOCUS43742</name>
</gene>
<evidence type="ECO:0000313" key="3">
    <source>
        <dbReference type="Proteomes" id="UP001189429"/>
    </source>
</evidence>
<sequence length="808" mass="87830">AAEAPKARLAAEAAPPGPPALGGGRLARVLQEQREVAEELGRLQARQRRLVDEAAALLGLEGLAGGPRELRVLEDSAPLPGRSLRGSTSTSRPGGAAVEPREEVLSMLDCLAPGEGCCAAAKASVRANAELHAQQEAVVASQTRRPSTGLPTPAAAGGPFDLGCSLLGPAEVAVLLQSGLAAVPQGRQVQQNQRMLLEMMVAQPPLFVKGVLYELSNNGSARVLSNHLLALLDLAQDAVRQNARLDVADLLTTALGVPMPQRADFMAGGRHASKSYILFVARAARMVLDECEPYIALKQWLQWADVPLPAHAELVPAAQRAVGEAARAVQEADEAGARWLQERGPAPPAGGEPALPWSAPPGAGALELARGLYAQAFAKCRRALKAHPEVLHSPWLKDFWARNYDALIVISVLRNVQEDVDRCRFWVGAQLRHAQKCASYTGATDVCDALWERNPAAEVRLVDCLVEILYFYEADREKYRSDPLVQALIDEPPGPFNFTVVSAMGVITEGAAGTEMAATYERLRKARGVEVVRADTATLQSVDYNATMIERAVAEQVRTPWGWVGYSQGCANAFRAEAMMLQGTPEQQRLMSGFCCRQMLFSAANGSAHATCGDQKLLRALTDGERFVKRFQASMSGATQQLFLNVLRSLLSSRLAKAGLGSVQSMTHEGARRMWRDGRHCDWAPTTSMRAAIEPNTLPECLQMLATVLTKQMEYSKNHDTQVALEEAVGHPIGVQNANAELLSKVDMASAVHRTHHWSPLKEEVLFVETERDRDMAVFDTPKDRHIFPWLEVNARFGVIERADRRPD</sequence>
<feature type="compositionally biased region" description="Low complexity" evidence="1">
    <location>
        <begin position="1"/>
        <end position="14"/>
    </location>
</feature>
<feature type="non-terminal residue" evidence="2">
    <location>
        <position position="1"/>
    </location>
</feature>
<keyword evidence="3" id="KW-1185">Reference proteome</keyword>
<comment type="caution">
    <text evidence="2">The sequence shown here is derived from an EMBL/GenBank/DDBJ whole genome shotgun (WGS) entry which is preliminary data.</text>
</comment>
<accession>A0ABN9TZ57</accession>
<dbReference type="Proteomes" id="UP001189429">
    <property type="component" value="Unassembled WGS sequence"/>
</dbReference>
<protein>
    <submittedName>
        <fullName evidence="2">Uncharacterized protein</fullName>
    </submittedName>
</protein>